<evidence type="ECO:0000256" key="4">
    <source>
        <dbReference type="ARBA" id="ARBA00022679"/>
    </source>
</evidence>
<comment type="catalytic activity">
    <reaction evidence="6">
        <text>(5R)-5-hydroxy-L-lysine + GTP = (5R)-5-phosphooxy-L-lysine + GDP + H(+)</text>
        <dbReference type="Rhea" id="RHEA:19049"/>
        <dbReference type="ChEBI" id="CHEBI:15378"/>
        <dbReference type="ChEBI" id="CHEBI:37565"/>
        <dbReference type="ChEBI" id="CHEBI:57882"/>
        <dbReference type="ChEBI" id="CHEBI:58189"/>
        <dbReference type="ChEBI" id="CHEBI:58357"/>
        <dbReference type="EC" id="2.7.1.81"/>
    </reaction>
</comment>
<dbReference type="PANTHER" id="PTHR21064">
    <property type="entry name" value="AMINOGLYCOSIDE PHOSPHOTRANSFERASE DOMAIN-CONTAINING PROTEIN-RELATED"/>
    <property type="match status" value="1"/>
</dbReference>
<name>A0ABY7FKA2_MYAAR</name>
<evidence type="ECO:0000259" key="11">
    <source>
        <dbReference type="Pfam" id="PF01636"/>
    </source>
</evidence>
<evidence type="ECO:0000313" key="12">
    <source>
        <dbReference type="EMBL" id="WAR22500.1"/>
    </source>
</evidence>
<evidence type="ECO:0000256" key="8">
    <source>
        <dbReference type="ARBA" id="ARBA00038873"/>
    </source>
</evidence>
<protein>
    <recommendedName>
        <fullName evidence="9">Hydroxylysine kinase</fullName>
        <ecNumber evidence="8">2.7.1.81</ecNumber>
    </recommendedName>
</protein>
<evidence type="ECO:0000313" key="13">
    <source>
        <dbReference type="Proteomes" id="UP001164746"/>
    </source>
</evidence>
<gene>
    <name evidence="12" type="ORF">MAR_016474</name>
</gene>
<evidence type="ECO:0000256" key="6">
    <source>
        <dbReference type="ARBA" id="ARBA00036820"/>
    </source>
</evidence>
<comment type="similarity">
    <text evidence="2">Belongs to the aminoglycoside phosphotransferase family.</text>
</comment>
<feature type="region of interest" description="Disordered" evidence="10">
    <location>
        <begin position="1"/>
        <end position="26"/>
    </location>
</feature>
<feature type="compositionally biased region" description="Polar residues" evidence="10">
    <location>
        <begin position="1"/>
        <end position="19"/>
    </location>
</feature>
<dbReference type="InterPro" id="IPR050249">
    <property type="entry name" value="Pseudomonas-type_ThrB"/>
</dbReference>
<dbReference type="PANTHER" id="PTHR21064:SF1">
    <property type="entry name" value="HYDROXYLYSINE KINASE"/>
    <property type="match status" value="1"/>
</dbReference>
<evidence type="ECO:0000256" key="3">
    <source>
        <dbReference type="ARBA" id="ARBA00022490"/>
    </source>
</evidence>
<organism evidence="12 13">
    <name type="scientific">Mya arenaria</name>
    <name type="common">Soft-shell clam</name>
    <dbReference type="NCBI Taxonomy" id="6604"/>
    <lineage>
        <taxon>Eukaryota</taxon>
        <taxon>Metazoa</taxon>
        <taxon>Spiralia</taxon>
        <taxon>Lophotrochozoa</taxon>
        <taxon>Mollusca</taxon>
        <taxon>Bivalvia</taxon>
        <taxon>Autobranchia</taxon>
        <taxon>Heteroconchia</taxon>
        <taxon>Euheterodonta</taxon>
        <taxon>Imparidentia</taxon>
        <taxon>Neoheterodontei</taxon>
        <taxon>Myida</taxon>
        <taxon>Myoidea</taxon>
        <taxon>Myidae</taxon>
        <taxon>Mya</taxon>
    </lineage>
</organism>
<dbReference type="InterPro" id="IPR002575">
    <property type="entry name" value="Aminoglycoside_PTrfase"/>
</dbReference>
<keyword evidence="4" id="KW-0808">Transferase</keyword>
<reference evidence="12" key="1">
    <citation type="submission" date="2022-11" db="EMBL/GenBank/DDBJ databases">
        <title>Centuries of genome instability and evolution in soft-shell clam transmissible cancer (bioRxiv).</title>
        <authorList>
            <person name="Hart S.F.M."/>
            <person name="Yonemitsu M.A."/>
            <person name="Giersch R.M."/>
            <person name="Beal B.F."/>
            <person name="Arriagada G."/>
            <person name="Davis B.W."/>
            <person name="Ostrander E.A."/>
            <person name="Goff S.P."/>
            <person name="Metzger M.J."/>
        </authorList>
    </citation>
    <scope>NUCLEOTIDE SEQUENCE</scope>
    <source>
        <strain evidence="12">MELC-2E11</strain>
        <tissue evidence="12">Siphon/mantle</tissue>
    </source>
</reference>
<evidence type="ECO:0000256" key="1">
    <source>
        <dbReference type="ARBA" id="ARBA00004496"/>
    </source>
</evidence>
<dbReference type="EMBL" id="CP111023">
    <property type="protein sequence ID" value="WAR22500.1"/>
    <property type="molecule type" value="Genomic_DNA"/>
</dbReference>
<dbReference type="SUPFAM" id="SSF56112">
    <property type="entry name" value="Protein kinase-like (PK-like)"/>
    <property type="match status" value="1"/>
</dbReference>
<sequence>MFSNLNMSEEGNSKVQDPSESIKPRVDTDKVPELISRLYGIQTGDIKSLPSYEDLNFFFRPATDGVENKSIPEHNKAGYMPLTPCVRLCESASQKFGPYLVRLLTYIPGSTFVQTPYVPGSFYNVGITAGKLHNAISDGFDHPFYENHRFLWSLTEMTRLREFFSAIKDANDLDVVTKVVGAFERDIVPRYPEFTPGVFHGDINAYNTIVFEVSGQEMMPCDQRAHDVTALIDWSDVTKSYFVFDIAIAIAYFFNRLRRD</sequence>
<comment type="subcellular location">
    <subcellularLocation>
        <location evidence="1">Cytoplasm</location>
    </subcellularLocation>
</comment>
<evidence type="ECO:0000256" key="9">
    <source>
        <dbReference type="ARBA" id="ARBA00040505"/>
    </source>
</evidence>
<comment type="function">
    <text evidence="7">Catalyzes the GTP-dependent phosphorylation of 5-hydroxy-L-lysine.</text>
</comment>
<dbReference type="Pfam" id="PF01636">
    <property type="entry name" value="APH"/>
    <property type="match status" value="1"/>
</dbReference>
<accession>A0ABY7FKA2</accession>
<keyword evidence="13" id="KW-1185">Reference proteome</keyword>
<evidence type="ECO:0000256" key="2">
    <source>
        <dbReference type="ARBA" id="ARBA00006219"/>
    </source>
</evidence>
<dbReference type="EC" id="2.7.1.81" evidence="8"/>
<proteinExistence type="inferred from homology"/>
<dbReference type="Gene3D" id="3.90.1200.10">
    <property type="match status" value="1"/>
</dbReference>
<evidence type="ECO:0000256" key="5">
    <source>
        <dbReference type="ARBA" id="ARBA00022777"/>
    </source>
</evidence>
<dbReference type="Proteomes" id="UP001164746">
    <property type="component" value="Chromosome 12"/>
</dbReference>
<feature type="domain" description="Aminoglycoside phosphotransferase" evidence="11">
    <location>
        <begin position="91"/>
        <end position="256"/>
    </location>
</feature>
<evidence type="ECO:0000256" key="10">
    <source>
        <dbReference type="SAM" id="MobiDB-lite"/>
    </source>
</evidence>
<keyword evidence="3" id="KW-0963">Cytoplasm</keyword>
<evidence type="ECO:0000256" key="7">
    <source>
        <dbReference type="ARBA" id="ARBA00037368"/>
    </source>
</evidence>
<dbReference type="InterPro" id="IPR011009">
    <property type="entry name" value="Kinase-like_dom_sf"/>
</dbReference>
<keyword evidence="5" id="KW-0418">Kinase</keyword>